<reference evidence="2" key="1">
    <citation type="journal article" date="2014" name="Front. Microbiol.">
        <title>High frequency of phylogenetically diverse reductive dehalogenase-homologous genes in deep subseafloor sedimentary metagenomes.</title>
        <authorList>
            <person name="Kawai M."/>
            <person name="Futagami T."/>
            <person name="Toyoda A."/>
            <person name="Takaki Y."/>
            <person name="Nishi S."/>
            <person name="Hori S."/>
            <person name="Arai W."/>
            <person name="Tsubouchi T."/>
            <person name="Morono Y."/>
            <person name="Uchiyama I."/>
            <person name="Ito T."/>
            <person name="Fujiyama A."/>
            <person name="Inagaki F."/>
            <person name="Takami H."/>
        </authorList>
    </citation>
    <scope>NUCLEOTIDE SEQUENCE</scope>
    <source>
        <strain evidence="2">Expedition CK06-06</strain>
    </source>
</reference>
<evidence type="ECO:0000259" key="1">
    <source>
        <dbReference type="Pfam" id="PF08291"/>
    </source>
</evidence>
<name>X1DXX6_9ZZZZ</name>
<dbReference type="EMBL" id="BART01029697">
    <property type="protein sequence ID" value="GAH09784.1"/>
    <property type="molecule type" value="Genomic_DNA"/>
</dbReference>
<dbReference type="InterPro" id="IPR013230">
    <property type="entry name" value="Peptidase_M15A_C"/>
</dbReference>
<dbReference type="Gene3D" id="3.30.1380.10">
    <property type="match status" value="1"/>
</dbReference>
<evidence type="ECO:0000313" key="2">
    <source>
        <dbReference type="EMBL" id="GAH09784.1"/>
    </source>
</evidence>
<sequence>MRITKNFSLQEFDSKDGAEMPSNVFKNVIDLAGDLQKIRDVAGCAIHINSAYRSPAHNKAIGGVSNSQHLLGRASD</sequence>
<proteinExistence type="predicted"/>
<comment type="caution">
    <text evidence="2">The sequence shown here is derived from an EMBL/GenBank/DDBJ whole genome shotgun (WGS) entry which is preliminary data.</text>
</comment>
<feature type="domain" description="Peptidase M15A C-terminal" evidence="1">
    <location>
        <begin position="9"/>
        <end position="76"/>
    </location>
</feature>
<dbReference type="AlphaFoldDB" id="X1DXX6"/>
<dbReference type="Pfam" id="PF08291">
    <property type="entry name" value="Peptidase_M15_3"/>
    <property type="match status" value="1"/>
</dbReference>
<accession>X1DXX6</accession>
<dbReference type="InterPro" id="IPR009045">
    <property type="entry name" value="Zn_M74/Hedgehog-like"/>
</dbReference>
<protein>
    <recommendedName>
        <fullName evidence="1">Peptidase M15A C-terminal domain-containing protein</fullName>
    </recommendedName>
</protein>
<dbReference type="SUPFAM" id="SSF55166">
    <property type="entry name" value="Hedgehog/DD-peptidase"/>
    <property type="match status" value="1"/>
</dbReference>
<gene>
    <name evidence="2" type="ORF">S01H4_52050</name>
</gene>
<organism evidence="2">
    <name type="scientific">marine sediment metagenome</name>
    <dbReference type="NCBI Taxonomy" id="412755"/>
    <lineage>
        <taxon>unclassified sequences</taxon>
        <taxon>metagenomes</taxon>
        <taxon>ecological metagenomes</taxon>
    </lineage>
</organism>
<feature type="non-terminal residue" evidence="2">
    <location>
        <position position="76"/>
    </location>
</feature>